<comment type="caution">
    <text evidence="1">The sequence shown here is derived from an EMBL/GenBank/DDBJ whole genome shotgun (WGS) entry which is preliminary data.</text>
</comment>
<dbReference type="OrthoDB" id="3212378at2759"/>
<gene>
    <name evidence="1" type="ORF">LshimejAT787_1005550</name>
</gene>
<proteinExistence type="predicted"/>
<reference evidence="1" key="1">
    <citation type="submission" date="2022-07" db="EMBL/GenBank/DDBJ databases">
        <title>The genome of Lyophyllum shimeji provides insight into the initial evolution of ectomycorrhizal fungal genome.</title>
        <authorList>
            <person name="Kobayashi Y."/>
            <person name="Shibata T."/>
            <person name="Hirakawa H."/>
            <person name="Shigenobu S."/>
            <person name="Nishiyama T."/>
            <person name="Yamada A."/>
            <person name="Hasebe M."/>
            <person name="Kawaguchi M."/>
        </authorList>
    </citation>
    <scope>NUCLEOTIDE SEQUENCE</scope>
    <source>
        <strain evidence="1">AT787</strain>
    </source>
</reference>
<evidence type="ECO:0000313" key="2">
    <source>
        <dbReference type="Proteomes" id="UP001063166"/>
    </source>
</evidence>
<organism evidence="1 2">
    <name type="scientific">Lyophyllum shimeji</name>
    <name type="common">Hon-shimeji</name>
    <name type="synonym">Tricholoma shimeji</name>
    <dbReference type="NCBI Taxonomy" id="47721"/>
    <lineage>
        <taxon>Eukaryota</taxon>
        <taxon>Fungi</taxon>
        <taxon>Dikarya</taxon>
        <taxon>Basidiomycota</taxon>
        <taxon>Agaricomycotina</taxon>
        <taxon>Agaricomycetes</taxon>
        <taxon>Agaricomycetidae</taxon>
        <taxon>Agaricales</taxon>
        <taxon>Tricholomatineae</taxon>
        <taxon>Lyophyllaceae</taxon>
        <taxon>Lyophyllum</taxon>
    </lineage>
</organism>
<keyword evidence="2" id="KW-1185">Reference proteome</keyword>
<accession>A0A9P3PSH6</accession>
<dbReference type="Proteomes" id="UP001063166">
    <property type="component" value="Unassembled WGS sequence"/>
</dbReference>
<dbReference type="AlphaFoldDB" id="A0A9P3PSH6"/>
<sequence length="77" mass="8369">MSRTFKPHPPGPPYHRASYDLRADKCHPSKGPTLCSACDLHAMRTFAGLDAAKFMTIAAQLNPEEPEETSTDGDPKG</sequence>
<evidence type="ECO:0000313" key="1">
    <source>
        <dbReference type="EMBL" id="GLB41955.1"/>
    </source>
</evidence>
<dbReference type="EMBL" id="BRPK01000010">
    <property type="protein sequence ID" value="GLB41955.1"/>
    <property type="molecule type" value="Genomic_DNA"/>
</dbReference>
<protein>
    <submittedName>
        <fullName evidence="1">Uncharacterized protein</fullName>
    </submittedName>
</protein>
<name>A0A9P3PSH6_LYOSH</name>